<dbReference type="SMART" id="SM01382">
    <property type="entry name" value="Ribosomal_L2_C"/>
    <property type="match status" value="1"/>
</dbReference>
<keyword evidence="4" id="KW-0699">rRNA-binding</keyword>
<evidence type="ECO:0000313" key="8">
    <source>
        <dbReference type="EMBL" id="MEC5425582.1"/>
    </source>
</evidence>
<feature type="domain" description="Large ribosomal subunit protein uL2 RNA-binding" evidence="7">
    <location>
        <begin position="42"/>
        <end position="118"/>
    </location>
</feature>
<sequence>MAIKKYKPTSGGRRNMSVSDFAEITTDTPEKSLLSPLFSRGGRNNQGKLTVRHQGGGHKRQYRIIDFKRDKDGIPGRVATVEYDPNRSANIALINYVDGEKRYILAPKGLKVGQMIESGVNADIKAGNALPLANIPVGTIIHNVELKPGRGGQLARSAGAEAQILGREDKYTLVRLASGEVRLILTTCRATVGQVGNIEHELIRIGKAGRSRWLGKRPTVRGSVMNPNDHPHGGGEGRAPIGRKSPMSPWGKPTLGYKTRKRNKPTDKYIVRKRKK</sequence>
<name>A0ABU6KM57_9BACI</name>
<dbReference type="InterPro" id="IPR008991">
    <property type="entry name" value="Translation_prot_SH3-like_sf"/>
</dbReference>
<dbReference type="Gene3D" id="2.40.50.140">
    <property type="entry name" value="Nucleic acid-binding proteins"/>
    <property type="match status" value="1"/>
</dbReference>
<evidence type="ECO:0000256" key="2">
    <source>
        <dbReference type="ARBA" id="ARBA00022980"/>
    </source>
</evidence>
<dbReference type="SMART" id="SM01383">
    <property type="entry name" value="Ribosomal_L2"/>
    <property type="match status" value="1"/>
</dbReference>
<comment type="caution">
    <text evidence="8">The sequence shown here is derived from an EMBL/GenBank/DDBJ whole genome shotgun (WGS) entry which is preliminary data.</text>
</comment>
<comment type="similarity">
    <text evidence="1 4">Belongs to the universal ribosomal protein uL2 family.</text>
</comment>
<dbReference type="InterPro" id="IPR022666">
    <property type="entry name" value="Ribosomal_uL2_RNA-bd_dom"/>
</dbReference>
<dbReference type="InterPro" id="IPR022669">
    <property type="entry name" value="Ribosomal_uL2_C"/>
</dbReference>
<dbReference type="HAMAP" id="MF_01320_B">
    <property type="entry name" value="Ribosomal_uL2_B"/>
    <property type="match status" value="1"/>
</dbReference>
<dbReference type="GO" id="GO:0005840">
    <property type="term" value="C:ribosome"/>
    <property type="evidence" value="ECO:0007669"/>
    <property type="project" value="UniProtKB-KW"/>
</dbReference>
<evidence type="ECO:0000259" key="7">
    <source>
        <dbReference type="SMART" id="SM01383"/>
    </source>
</evidence>
<evidence type="ECO:0000259" key="6">
    <source>
        <dbReference type="SMART" id="SM01382"/>
    </source>
</evidence>
<dbReference type="InterPro" id="IPR014722">
    <property type="entry name" value="Rib_uL2_dom2"/>
</dbReference>
<proteinExistence type="inferred from homology"/>
<comment type="function">
    <text evidence="4">One of the primary rRNA binding proteins. Required for association of the 30S and 50S subunits to form the 70S ribosome, for tRNA binding and peptide bond formation. It has been suggested to have peptidyltransferase activity; this is somewhat controversial. Makes several contacts with the 16S rRNA in the 70S ribosome.</text>
</comment>
<protein>
    <recommendedName>
        <fullName evidence="4">Large ribosomal subunit protein uL2</fullName>
    </recommendedName>
</protein>
<evidence type="ECO:0000256" key="3">
    <source>
        <dbReference type="ARBA" id="ARBA00023274"/>
    </source>
</evidence>
<dbReference type="Pfam" id="PF03947">
    <property type="entry name" value="Ribosomal_L2_C"/>
    <property type="match status" value="1"/>
</dbReference>
<dbReference type="SUPFAM" id="SSF50249">
    <property type="entry name" value="Nucleic acid-binding proteins"/>
    <property type="match status" value="1"/>
</dbReference>
<comment type="subunit">
    <text evidence="4">Part of the 50S ribosomal subunit. Forms a bridge to the 30S subunit in the 70S ribosome.</text>
</comment>
<dbReference type="SUPFAM" id="SSF50104">
    <property type="entry name" value="Translation proteins SH3-like domain"/>
    <property type="match status" value="1"/>
</dbReference>
<dbReference type="InterPro" id="IPR014726">
    <property type="entry name" value="Ribosomal_uL2_dom3"/>
</dbReference>
<dbReference type="PROSITE" id="PS00467">
    <property type="entry name" value="RIBOSOMAL_L2"/>
    <property type="match status" value="1"/>
</dbReference>
<evidence type="ECO:0000256" key="5">
    <source>
        <dbReference type="SAM" id="MobiDB-lite"/>
    </source>
</evidence>
<dbReference type="InterPro" id="IPR005880">
    <property type="entry name" value="Ribosomal_uL2_bac/org-type"/>
</dbReference>
<dbReference type="RefSeq" id="WP_327609120.1">
    <property type="nucleotide sequence ID" value="NZ_JARZFX010000016.1"/>
</dbReference>
<evidence type="ECO:0000256" key="4">
    <source>
        <dbReference type="HAMAP-Rule" id="MF_01320"/>
    </source>
</evidence>
<keyword evidence="2 4" id="KW-0689">Ribosomal protein</keyword>
<accession>A0ABU6KM57</accession>
<dbReference type="PANTHER" id="PTHR13691:SF5">
    <property type="entry name" value="LARGE RIBOSOMAL SUBUNIT PROTEIN UL2M"/>
    <property type="match status" value="1"/>
</dbReference>
<dbReference type="InterPro" id="IPR012340">
    <property type="entry name" value="NA-bd_OB-fold"/>
</dbReference>
<keyword evidence="9" id="KW-1185">Reference proteome</keyword>
<gene>
    <name evidence="4 8" type="primary">rplB</name>
    <name evidence="8" type="ORF">QGM71_19055</name>
</gene>
<dbReference type="PIRSF" id="PIRSF002158">
    <property type="entry name" value="Ribosomal_L2"/>
    <property type="match status" value="1"/>
</dbReference>
<dbReference type="EMBL" id="JARZFX010000016">
    <property type="protein sequence ID" value="MEC5425582.1"/>
    <property type="molecule type" value="Genomic_DNA"/>
</dbReference>
<dbReference type="Pfam" id="PF00181">
    <property type="entry name" value="Ribosomal_L2_N"/>
    <property type="match status" value="1"/>
</dbReference>
<evidence type="ECO:0000256" key="1">
    <source>
        <dbReference type="ARBA" id="ARBA00005636"/>
    </source>
</evidence>
<reference evidence="8 9" key="1">
    <citation type="journal article" date="2024" name="Int. J. Syst. Evol. Microbiol.">
        <title>Virgibacillus tibetensis sp. nov., isolated from salt lake on the Tibetan Plateau of China.</title>
        <authorList>
            <person name="Phurbu D."/>
            <person name="Liu Z.-X."/>
            <person name="Wang R."/>
            <person name="Zheng Y.-Y."/>
            <person name="Liu H.-C."/>
            <person name="Zhou Y.-G."/>
            <person name="Yu Y.-J."/>
            <person name="Li A.-H."/>
        </authorList>
    </citation>
    <scope>NUCLEOTIDE SEQUENCE [LARGE SCALE GENOMIC DNA]</scope>
    <source>
        <strain evidence="8 9">C22-A2</strain>
    </source>
</reference>
<feature type="domain" description="Large ribosomal subunit protein uL2 C-terminal" evidence="6">
    <location>
        <begin position="124"/>
        <end position="253"/>
    </location>
</feature>
<dbReference type="InterPro" id="IPR002171">
    <property type="entry name" value="Ribosomal_uL2"/>
</dbReference>
<keyword evidence="3 4" id="KW-0687">Ribonucleoprotein</keyword>
<dbReference type="Proteomes" id="UP001335737">
    <property type="component" value="Unassembled WGS sequence"/>
</dbReference>
<dbReference type="Gene3D" id="4.10.950.10">
    <property type="entry name" value="Ribosomal protein L2, domain 3"/>
    <property type="match status" value="1"/>
</dbReference>
<keyword evidence="4" id="KW-0694">RNA-binding</keyword>
<dbReference type="PANTHER" id="PTHR13691">
    <property type="entry name" value="RIBOSOMAL PROTEIN L2"/>
    <property type="match status" value="1"/>
</dbReference>
<dbReference type="Gene3D" id="2.30.30.30">
    <property type="match status" value="1"/>
</dbReference>
<dbReference type="NCBIfam" id="TIGR01171">
    <property type="entry name" value="rplB_bact"/>
    <property type="match status" value="1"/>
</dbReference>
<organism evidence="8 9">
    <name type="scientific">Virgibacillus tibetensis</name>
    <dbReference type="NCBI Taxonomy" id="3042313"/>
    <lineage>
        <taxon>Bacteria</taxon>
        <taxon>Bacillati</taxon>
        <taxon>Bacillota</taxon>
        <taxon>Bacilli</taxon>
        <taxon>Bacillales</taxon>
        <taxon>Bacillaceae</taxon>
        <taxon>Virgibacillus</taxon>
    </lineage>
</organism>
<evidence type="ECO:0000313" key="9">
    <source>
        <dbReference type="Proteomes" id="UP001335737"/>
    </source>
</evidence>
<dbReference type="InterPro" id="IPR022671">
    <property type="entry name" value="Ribosomal_uL2_CS"/>
</dbReference>
<feature type="region of interest" description="Disordered" evidence="5">
    <location>
        <begin position="218"/>
        <end position="276"/>
    </location>
</feature>